<dbReference type="SUPFAM" id="SSF53756">
    <property type="entry name" value="UDP-Glycosyltransferase/glycogen phosphorylase"/>
    <property type="match status" value="1"/>
</dbReference>
<dbReference type="PANTHER" id="PTHR45947:SF3">
    <property type="entry name" value="SULFOQUINOVOSYL TRANSFERASE SQD2"/>
    <property type="match status" value="1"/>
</dbReference>
<reference evidence="3" key="1">
    <citation type="submission" date="2018-07" db="EMBL/GenBank/DDBJ databases">
        <authorList>
            <person name="Peiro R."/>
            <person name="Begona"/>
            <person name="Cbmso G."/>
            <person name="Lopez M."/>
            <person name="Gonzalez S."/>
        </authorList>
    </citation>
    <scope>NUCLEOTIDE SEQUENCE [LARGE SCALE GENOMIC DNA]</scope>
</reference>
<dbReference type="STRING" id="1336235.GCA_000518785_03897"/>
<evidence type="ECO:0000313" key="3">
    <source>
        <dbReference type="Proteomes" id="UP000254764"/>
    </source>
</evidence>
<accession>A0A376AAW9</accession>
<dbReference type="InterPro" id="IPR050194">
    <property type="entry name" value="Glycosyltransferase_grp1"/>
</dbReference>
<dbReference type="Pfam" id="PF13439">
    <property type="entry name" value="Glyco_transf_4"/>
    <property type="match status" value="1"/>
</dbReference>
<dbReference type="RefSeq" id="WP_115671967.1">
    <property type="nucleotide sequence ID" value="NZ_UEYP01000014.1"/>
</dbReference>
<evidence type="ECO:0000313" key="2">
    <source>
        <dbReference type="EMBL" id="SSC64800.1"/>
    </source>
</evidence>
<dbReference type="GO" id="GO:0016757">
    <property type="term" value="F:glycosyltransferase activity"/>
    <property type="evidence" value="ECO:0007669"/>
    <property type="project" value="UniProtKB-ARBA"/>
</dbReference>
<keyword evidence="3" id="KW-1185">Reference proteome</keyword>
<dbReference type="AlphaFoldDB" id="A0A376AAW9"/>
<dbReference type="EMBL" id="UEYP01000014">
    <property type="protein sequence ID" value="SSC64800.1"/>
    <property type="molecule type" value="Genomic_DNA"/>
</dbReference>
<name>A0A376AAW9_9HYPH</name>
<proteinExistence type="predicted"/>
<protein>
    <recommendedName>
        <fullName evidence="1">Glycosyltransferase subfamily 4-like N-terminal domain-containing protein</fullName>
    </recommendedName>
</protein>
<dbReference type="Proteomes" id="UP000254764">
    <property type="component" value="Unassembled WGS sequence"/>
</dbReference>
<dbReference type="CDD" id="cd03801">
    <property type="entry name" value="GT4_PimA-like"/>
    <property type="match status" value="1"/>
</dbReference>
<evidence type="ECO:0000259" key="1">
    <source>
        <dbReference type="Pfam" id="PF13439"/>
    </source>
</evidence>
<dbReference type="PANTHER" id="PTHR45947">
    <property type="entry name" value="SULFOQUINOVOSYL TRANSFERASE SQD2"/>
    <property type="match status" value="1"/>
</dbReference>
<dbReference type="OrthoDB" id="9771846at2"/>
<dbReference type="InterPro" id="IPR028098">
    <property type="entry name" value="Glyco_trans_4-like_N"/>
</dbReference>
<dbReference type="Gene3D" id="3.40.50.2000">
    <property type="entry name" value="Glycogen Phosphorylase B"/>
    <property type="match status" value="2"/>
</dbReference>
<sequence length="395" mass="43393">MKRFNRPEPDTAGAPLIVQVVRQYAPGRGGLEDVVANLSRLLLRRGFRVRVVTLDSLFRSRDQKLAEHEVIDGVEVVRIPWKGSTRYPLAPAVFRHIGDADLVHVHGIDFFFDALALTRPLHGKPLVATTHGGFFHTPKFAAIKHIWFRTVTRLSALAYRSLLCCSRSDLALFSRIAPRRAVLVENGVDTEKFAGLSSAMAQRRIVTIGRFSVNKRLDRLFDAMQALNGVSPEWKLDVVGSPSDLSEEDLRREIAGRGLAGQVALHIGVDNAQVRRLIAEASLFASASEYEGFGLVAVEAMSAGLVPVLHPNDAYRVLGAQHPGVCLADFSRPEECAARIEQTFQALRANPAATRADMMSGAAVHAWESVADRYIDVYRAALGDRLPPPLRSLPA</sequence>
<gene>
    <name evidence="2" type="ORF">RHIZ70_508</name>
</gene>
<organism evidence="2 3">
    <name type="scientific">Ciceribacter selenitireducens ATCC BAA-1503</name>
    <dbReference type="NCBI Taxonomy" id="1336235"/>
    <lineage>
        <taxon>Bacteria</taxon>
        <taxon>Pseudomonadati</taxon>
        <taxon>Pseudomonadota</taxon>
        <taxon>Alphaproteobacteria</taxon>
        <taxon>Hyphomicrobiales</taxon>
        <taxon>Rhizobiaceae</taxon>
        <taxon>Ciceribacter</taxon>
    </lineage>
</organism>
<feature type="domain" description="Glycosyltransferase subfamily 4-like N-terminal" evidence="1">
    <location>
        <begin position="29"/>
        <end position="192"/>
    </location>
</feature>
<dbReference type="Pfam" id="PF13692">
    <property type="entry name" value="Glyco_trans_1_4"/>
    <property type="match status" value="1"/>
</dbReference>